<dbReference type="Proteomes" id="UP000711488">
    <property type="component" value="Unassembled WGS sequence"/>
</dbReference>
<proteinExistence type="predicted"/>
<accession>A0A6A0GRV6</accession>
<dbReference type="AlphaFoldDB" id="A0A6A0GRV6"/>
<evidence type="ECO:0000313" key="1">
    <source>
        <dbReference type="EMBL" id="KAA0185815.1"/>
    </source>
</evidence>
<dbReference type="PANTHER" id="PTHR34494">
    <property type="entry name" value="PROTEIN CBG25024"/>
    <property type="match status" value="1"/>
</dbReference>
<comment type="caution">
    <text evidence="1">The sequence shown here is derived from an EMBL/GenBank/DDBJ whole genome shotgun (WGS) entry which is preliminary data.</text>
</comment>
<reference evidence="1" key="3">
    <citation type="submission" date="2019-06" db="EMBL/GenBank/DDBJ databases">
        <authorList>
            <person name="Poynton C."/>
            <person name="Hasenbein S."/>
            <person name="Benoit J.B."/>
            <person name="Sepulveda M.S."/>
            <person name="Poelchau M.F."/>
            <person name="Murali S.C."/>
            <person name="Chen S."/>
            <person name="Glastad K.M."/>
            <person name="Werren J.H."/>
            <person name="Vineis J.H."/>
            <person name="Bowen J.L."/>
            <person name="Friedrich M."/>
            <person name="Jones J."/>
            <person name="Robertson H.M."/>
            <person name="Feyereisen R."/>
            <person name="Mechler-Hickson A."/>
            <person name="Mathers N."/>
            <person name="Lee C.E."/>
            <person name="Colbourne J.K."/>
            <person name="Biales A."/>
            <person name="Johnston J.S."/>
            <person name="Wellborn G.A."/>
            <person name="Rosendale A.J."/>
            <person name="Cridge A.G."/>
            <person name="Munoz-Torres M.C."/>
            <person name="Bain P.A."/>
            <person name="Manny A.R."/>
            <person name="Major K.M."/>
            <person name="Lambert F.N."/>
            <person name="Vulpe C.D."/>
            <person name="Tuck P."/>
            <person name="Blalock B.J."/>
            <person name="Lin Y.-Y."/>
            <person name="Smith M.E."/>
            <person name="Ochoa-Acuna H."/>
            <person name="Chen M.-J.M."/>
            <person name="Childers C.P."/>
            <person name="Qu J."/>
            <person name="Dugan S."/>
            <person name="Lee S.L."/>
            <person name="Chao H."/>
            <person name="Dinh H."/>
            <person name="Han Y."/>
            <person name="Doddapaneni H."/>
            <person name="Worley K.C."/>
            <person name="Muzny D.M."/>
            <person name="Gibbs R.A."/>
            <person name="Richards S."/>
        </authorList>
    </citation>
    <scope>NUCLEOTIDE SEQUENCE</scope>
    <source>
        <strain evidence="1">HAZT.00-mixed</strain>
        <tissue evidence="1">Whole organism</tissue>
    </source>
</reference>
<reference evidence="1" key="2">
    <citation type="journal article" date="2018" name="Environ. Sci. Technol.">
        <title>The Toxicogenome of Hyalella azteca: A Model for Sediment Ecotoxicology and Evolutionary Toxicology.</title>
        <authorList>
            <person name="Poynton H.C."/>
            <person name="Hasenbein S."/>
            <person name="Benoit J.B."/>
            <person name="Sepulveda M.S."/>
            <person name="Poelchau M.F."/>
            <person name="Hughes D.S.T."/>
            <person name="Murali S.C."/>
            <person name="Chen S."/>
            <person name="Glastad K.M."/>
            <person name="Goodisman M.A.D."/>
            <person name="Werren J.H."/>
            <person name="Vineis J.H."/>
            <person name="Bowen J.L."/>
            <person name="Friedrich M."/>
            <person name="Jones J."/>
            <person name="Robertson H.M."/>
            <person name="Feyereisen R."/>
            <person name="Mechler-Hickson A."/>
            <person name="Mathers N."/>
            <person name="Lee C.E."/>
            <person name="Colbourne J.K."/>
            <person name="Biales A."/>
            <person name="Johnston J.S."/>
            <person name="Wellborn G.A."/>
            <person name="Rosendale A.J."/>
            <person name="Cridge A.G."/>
            <person name="Munoz-Torres M.C."/>
            <person name="Bain P.A."/>
            <person name="Manny A.R."/>
            <person name="Major K.M."/>
            <person name="Lambert F.N."/>
            <person name="Vulpe C.D."/>
            <person name="Tuck P."/>
            <person name="Blalock B.J."/>
            <person name="Lin Y.Y."/>
            <person name="Smith M.E."/>
            <person name="Ochoa-Acuna H."/>
            <person name="Chen M.M."/>
            <person name="Childers C.P."/>
            <person name="Qu J."/>
            <person name="Dugan S."/>
            <person name="Lee S.L."/>
            <person name="Chao H."/>
            <person name="Dinh H."/>
            <person name="Han Y."/>
            <person name="Doddapaneni H."/>
            <person name="Worley K.C."/>
            <person name="Muzny D.M."/>
            <person name="Gibbs R.A."/>
            <person name="Richards S."/>
        </authorList>
    </citation>
    <scope>NUCLEOTIDE SEQUENCE</scope>
    <source>
        <strain evidence="1">HAZT.00-mixed</strain>
        <tissue evidence="1">Whole organism</tissue>
    </source>
</reference>
<name>A0A6A0GRV6_HYAAZ</name>
<dbReference type="EMBL" id="JQDR03016040">
    <property type="protein sequence ID" value="KAA0185815.1"/>
    <property type="molecule type" value="Genomic_DNA"/>
</dbReference>
<dbReference type="PANTHER" id="PTHR34494:SF1">
    <property type="entry name" value="PROTEIN CBG25024"/>
    <property type="match status" value="1"/>
</dbReference>
<dbReference type="OrthoDB" id="6162903at2759"/>
<gene>
    <name evidence="1" type="ORF">HAZT_HAZT009154</name>
</gene>
<reference evidence="1" key="1">
    <citation type="submission" date="2014-08" db="EMBL/GenBank/DDBJ databases">
        <authorList>
            <person name="Murali S."/>
            <person name="Richards S."/>
            <person name="Bandaranaike D."/>
            <person name="Bellair M."/>
            <person name="Blankenburg K."/>
            <person name="Chao H."/>
            <person name="Dinh H."/>
            <person name="Doddapaneni H."/>
            <person name="Dugan-Rocha S."/>
            <person name="Elkadiri S."/>
            <person name="Gnanaolivu R."/>
            <person name="Hughes D."/>
            <person name="Lee S."/>
            <person name="Li M."/>
            <person name="Ming W."/>
            <person name="Munidasa M."/>
            <person name="Muniz J."/>
            <person name="Nguyen L."/>
            <person name="Osuji N."/>
            <person name="Pu L.-L."/>
            <person name="Puazo M."/>
            <person name="Skinner E."/>
            <person name="Qu C."/>
            <person name="Quiroz J."/>
            <person name="Raj R."/>
            <person name="Weissenberger G."/>
            <person name="Xin Y."/>
            <person name="Zou X."/>
            <person name="Han Y."/>
            <person name="Worley K."/>
            <person name="Muzny D."/>
            <person name="Gibbs R."/>
        </authorList>
    </citation>
    <scope>NUCLEOTIDE SEQUENCE</scope>
    <source>
        <strain evidence="1">HAZT.00-mixed</strain>
        <tissue evidence="1">Whole organism</tissue>
    </source>
</reference>
<protein>
    <submittedName>
        <fullName evidence="1">Uncharacterized protein</fullName>
    </submittedName>
</protein>
<organism evidence="1">
    <name type="scientific">Hyalella azteca</name>
    <name type="common">Amphipod</name>
    <dbReference type="NCBI Taxonomy" id="294128"/>
    <lineage>
        <taxon>Eukaryota</taxon>
        <taxon>Metazoa</taxon>
        <taxon>Ecdysozoa</taxon>
        <taxon>Arthropoda</taxon>
        <taxon>Crustacea</taxon>
        <taxon>Multicrustacea</taxon>
        <taxon>Malacostraca</taxon>
        <taxon>Eumalacostraca</taxon>
        <taxon>Peracarida</taxon>
        <taxon>Amphipoda</taxon>
        <taxon>Senticaudata</taxon>
        <taxon>Talitrida</taxon>
        <taxon>Talitroidea</taxon>
        <taxon>Hyalellidae</taxon>
        <taxon>Hyalella</taxon>
    </lineage>
</organism>
<sequence>MDALPVLSQTKSVVQWVCRDPEGAKRTQVNFSRQCPVVSQIRSAVEVAKGDTQAARETQKEFGKFIGSLVDGVPVAGHLKGAFHYAMKDKEKGDAAMKAASHTTAVIGGGVGGFLLGGPVGAVAGGIGAGAFMDSTITAVDTGMHSKFLPYGILEPLSDPKNPGKWCDAVGGVMIDGMRIMEWFDGADDLFNFSSPDETQQKVSMVGREEFDLVDEESLSCNFSVTELEND</sequence>